<accession>A0A2U2XE27</accession>
<dbReference type="Gene3D" id="1.10.287.1490">
    <property type="match status" value="2"/>
</dbReference>
<evidence type="ECO:0000313" key="4">
    <source>
        <dbReference type="Proteomes" id="UP000245370"/>
    </source>
</evidence>
<dbReference type="EMBL" id="QFRJ01000003">
    <property type="protein sequence ID" value="PWH86044.1"/>
    <property type="molecule type" value="Genomic_DNA"/>
</dbReference>
<dbReference type="Pfam" id="PF13476">
    <property type="entry name" value="AAA_23"/>
    <property type="match status" value="1"/>
</dbReference>
<keyword evidence="4" id="KW-1185">Reference proteome</keyword>
<dbReference type="Proteomes" id="UP000245370">
    <property type="component" value="Unassembled WGS sequence"/>
</dbReference>
<dbReference type="Gene3D" id="3.40.50.300">
    <property type="entry name" value="P-loop containing nucleotide triphosphate hydrolases"/>
    <property type="match status" value="2"/>
</dbReference>
<dbReference type="Pfam" id="PF13558">
    <property type="entry name" value="SbcC_Walker_B"/>
    <property type="match status" value="1"/>
</dbReference>
<dbReference type="RefSeq" id="WP_109358852.1">
    <property type="nucleotide sequence ID" value="NZ_QFRJ01000003.1"/>
</dbReference>
<feature type="coiled-coil region" evidence="1">
    <location>
        <begin position="653"/>
        <end position="831"/>
    </location>
</feature>
<evidence type="ECO:0000313" key="3">
    <source>
        <dbReference type="EMBL" id="PWH86044.1"/>
    </source>
</evidence>
<reference evidence="3 4" key="1">
    <citation type="submission" date="2018-05" db="EMBL/GenBank/DDBJ databases">
        <title>Brumimicrobium oceani sp. nov., isolated from coastal sediment.</title>
        <authorList>
            <person name="Kou Y."/>
        </authorList>
    </citation>
    <scope>NUCLEOTIDE SEQUENCE [LARGE SCALE GENOMIC DNA]</scope>
    <source>
        <strain evidence="3 4">C305</strain>
    </source>
</reference>
<proteinExistence type="predicted"/>
<dbReference type="AlphaFoldDB" id="A0A2U2XE27"/>
<evidence type="ECO:0000259" key="2">
    <source>
        <dbReference type="Pfam" id="PF13476"/>
    </source>
</evidence>
<dbReference type="InterPro" id="IPR038729">
    <property type="entry name" value="Rad50/SbcC_AAA"/>
</dbReference>
<dbReference type="InterPro" id="IPR027417">
    <property type="entry name" value="P-loop_NTPase"/>
</dbReference>
<gene>
    <name evidence="3" type="ORF">DIT68_05670</name>
</gene>
<evidence type="ECO:0000256" key="1">
    <source>
        <dbReference type="SAM" id="Coils"/>
    </source>
</evidence>
<name>A0A2U2XE27_9FLAO</name>
<dbReference type="GO" id="GO:0006302">
    <property type="term" value="P:double-strand break repair"/>
    <property type="evidence" value="ECO:0007669"/>
    <property type="project" value="InterPro"/>
</dbReference>
<sequence length="1218" mass="139151">MKILKIELQNINSLKSDAPIAIDFENEQFRDVGLFAITGSTGAGKTTILDAITIALYHSVPRFRNTKGSLLDVVSHGATDAFSRVTFENENVVYEAFWGMRLASKTGKMLVNPQEEVSLKNLTSDTILSSQKRAVAEDVIRVTQLDYDQFLRSVMLAQGEFASFLTAKGPEKGRLLEQITGEEIYKKIGQGILDRKAKEENTLREIQSKINADDVLSEEAKIELTTRDKELDVQILTTDKEINSIQTIVNWYLKSKEIAAETEKLAKDSIQIDEDFEKHKSEFELLDLNEKAEPFKELIQNFNRNEKSSREKEAQLKDLEEQLLKLKPEIERLKASAKIQTEALEKADQEFSEWQPKFDLVTKLDGQLKNEEDNQQKSKKLLDEVQTSLKLLSEEKNEFTQLSEETEKKIKLAEDFVTQNKFLTEVSQEISTWNASLATLKGNKEALNENNSSLGQKKEELKATKVELTSNKKVLNAKNSEIDEINKNIKSINEELDKNNLTDLLVEEKKFSEINSNWKQLKSYSEEHSKDEKELLKCTTNKKAFEAQLEKVKKQRVELQEQIKKQETAVNDAEKILDLEKSIAKYEGDRKNLIAGQPCGLCGSEEHPFAEKLEAKGISQSELELINRKEILKSLLDSKSELDKSEVKISTDIENLTKQINSINEDLKSILAKSKELGIETDLSNLQKIEIEINQSSNQLNSLGEKITVAQKLQSDKDKLSESLNVQNQSIEALKKKDATLEEKIKNLESEIESKQKTIDSLTKTCTDLEGELKSKLSRFNYELPSIENTSSFIQEVEAKIAEFNSTEKKLENLKGDLRVYKNSLIDVKKRSESAEKSQIECTKTIAESETRSRQLKKDRVAVLPLEITVESKRNSLQKNRKELSDKLELSKTELQKQLDIQREKEAVKLENKKEQTALKTEHDSLKSALDTQISESEFDSKEGIEKALLSREDKLKYTENKERIKERQLRLKTLKETNLKAIEKQNETKTFETIEEESKTLFEELKSKRDGFSAEKGEVKEAFRKDQEIKDRNQEVYKQIEAQEAICNVWRELFKIIGNSKDAFNVYVQRLTLKHLLDLANVHLFKLNKRYSLKMEEDYKPKEELNFNLIDHYQTDQARLVDTSSGGEKFIISLALALGLSDLASKNVKIDSLFIDEGFGTLDKNTLETVISTLETLQSQGKMIGIISHVENLKERIPTQIMIEKRSNGISEVSFAG</sequence>
<feature type="domain" description="Rad50/SbcC-type AAA" evidence="2">
    <location>
        <begin position="5"/>
        <end position="212"/>
    </location>
</feature>
<dbReference type="PANTHER" id="PTHR32114:SF2">
    <property type="entry name" value="ABC TRANSPORTER ABCH.3"/>
    <property type="match status" value="1"/>
</dbReference>
<dbReference type="SUPFAM" id="SSF52540">
    <property type="entry name" value="P-loop containing nucleoside triphosphate hydrolases"/>
    <property type="match status" value="1"/>
</dbReference>
<organism evidence="3 4">
    <name type="scientific">Brumimicrobium oceani</name>
    <dbReference type="NCBI Taxonomy" id="2100725"/>
    <lineage>
        <taxon>Bacteria</taxon>
        <taxon>Pseudomonadati</taxon>
        <taxon>Bacteroidota</taxon>
        <taxon>Flavobacteriia</taxon>
        <taxon>Flavobacteriales</taxon>
        <taxon>Crocinitomicaceae</taxon>
        <taxon>Brumimicrobium</taxon>
    </lineage>
</organism>
<comment type="caution">
    <text evidence="3">The sequence shown here is derived from an EMBL/GenBank/DDBJ whole genome shotgun (WGS) entry which is preliminary data.</text>
</comment>
<feature type="coiled-coil region" evidence="1">
    <location>
        <begin position="535"/>
        <end position="576"/>
    </location>
</feature>
<feature type="coiled-coil region" evidence="1">
    <location>
        <begin position="302"/>
        <end position="409"/>
    </location>
</feature>
<reference evidence="3 4" key="2">
    <citation type="submission" date="2018-05" db="EMBL/GenBank/DDBJ databases">
        <authorList>
            <person name="Lanie J.A."/>
            <person name="Ng W.-L."/>
            <person name="Kazmierczak K.M."/>
            <person name="Andrzejewski T.M."/>
            <person name="Davidsen T.M."/>
            <person name="Wayne K.J."/>
            <person name="Tettelin H."/>
            <person name="Glass J.I."/>
            <person name="Rusch D."/>
            <person name="Podicherti R."/>
            <person name="Tsui H.-C.T."/>
            <person name="Winkler M.E."/>
        </authorList>
    </citation>
    <scope>NUCLEOTIDE SEQUENCE [LARGE SCALE GENOMIC DNA]</scope>
    <source>
        <strain evidence="3 4">C305</strain>
    </source>
</reference>
<keyword evidence="1" id="KW-0175">Coiled coil</keyword>
<feature type="coiled-coil region" evidence="1">
    <location>
        <begin position="874"/>
        <end position="905"/>
    </location>
</feature>
<feature type="coiled-coil region" evidence="1">
    <location>
        <begin position="437"/>
        <end position="502"/>
    </location>
</feature>
<protein>
    <submittedName>
        <fullName evidence="3">Nuclease SbcCD subunit C</fullName>
    </submittedName>
</protein>
<dbReference type="PANTHER" id="PTHR32114">
    <property type="entry name" value="ABC TRANSPORTER ABCH.3"/>
    <property type="match status" value="1"/>
</dbReference>
<dbReference type="GO" id="GO:0016887">
    <property type="term" value="F:ATP hydrolysis activity"/>
    <property type="evidence" value="ECO:0007669"/>
    <property type="project" value="InterPro"/>
</dbReference>
<dbReference type="OrthoDB" id="9795626at2"/>